<proteinExistence type="predicted"/>
<comment type="caution">
    <text evidence="1">The sequence shown here is derived from an EMBL/GenBank/DDBJ whole genome shotgun (WGS) entry which is preliminary data.</text>
</comment>
<evidence type="ECO:0000313" key="1">
    <source>
        <dbReference type="EMBL" id="MFC1800261.1"/>
    </source>
</evidence>
<keyword evidence="2" id="KW-1185">Reference proteome</keyword>
<organism evidence="1 2">
    <name type="scientific">Eiseniibacteriota bacterium</name>
    <dbReference type="NCBI Taxonomy" id="2212470"/>
    <lineage>
        <taxon>Bacteria</taxon>
        <taxon>Candidatus Eiseniibacteriota</taxon>
    </lineage>
</organism>
<protein>
    <submittedName>
        <fullName evidence="1">Uncharacterized protein</fullName>
    </submittedName>
</protein>
<evidence type="ECO:0000313" key="2">
    <source>
        <dbReference type="Proteomes" id="UP001594288"/>
    </source>
</evidence>
<gene>
    <name evidence="1" type="ORF">ACFL2Z_05085</name>
</gene>
<dbReference type="Proteomes" id="UP001594288">
    <property type="component" value="Unassembled WGS sequence"/>
</dbReference>
<dbReference type="EMBL" id="JBHPEI010000101">
    <property type="protein sequence ID" value="MFC1800261.1"/>
    <property type="molecule type" value="Genomic_DNA"/>
</dbReference>
<sequence length="84" mass="9988">MSRRRTRLAGGVEYLREQRDGRGRWRRFPFYYTLLALAEIPGPRAADEIRYAAPVLERMLKRRGRGDKFQLRRRALAERALARV</sequence>
<reference evidence="1 2" key="1">
    <citation type="submission" date="2024-09" db="EMBL/GenBank/DDBJ databases">
        <authorList>
            <person name="D'Angelo T."/>
        </authorList>
    </citation>
    <scope>NUCLEOTIDE SEQUENCE [LARGE SCALE GENOMIC DNA]</scope>
    <source>
        <strain evidence="1">SAG AM-311-F02</strain>
    </source>
</reference>
<name>A0ABV6YQB3_UNCEI</name>
<accession>A0ABV6YQB3</accession>